<name>A0A9P0AWP5_BRAAE</name>
<dbReference type="Proteomes" id="UP001154078">
    <property type="component" value="Chromosome 2"/>
</dbReference>
<evidence type="ECO:0000256" key="4">
    <source>
        <dbReference type="SAM" id="MobiDB-lite"/>
    </source>
</evidence>
<dbReference type="GO" id="GO:0006139">
    <property type="term" value="P:nucleobase-containing compound metabolic process"/>
    <property type="evidence" value="ECO:0007669"/>
    <property type="project" value="InterPro"/>
</dbReference>
<dbReference type="GO" id="GO:0019205">
    <property type="term" value="F:nucleobase-containing compound kinase activity"/>
    <property type="evidence" value="ECO:0007669"/>
    <property type="project" value="InterPro"/>
</dbReference>
<keyword evidence="7" id="KW-1185">Reference proteome</keyword>
<evidence type="ECO:0000313" key="7">
    <source>
        <dbReference type="Proteomes" id="UP001154078"/>
    </source>
</evidence>
<dbReference type="InterPro" id="IPR033768">
    <property type="entry name" value="Hydin_ADK"/>
</dbReference>
<dbReference type="GO" id="GO:0005524">
    <property type="term" value="F:ATP binding"/>
    <property type="evidence" value="ECO:0007669"/>
    <property type="project" value="InterPro"/>
</dbReference>
<dbReference type="EMBL" id="OV121133">
    <property type="protein sequence ID" value="CAH0551263.1"/>
    <property type="molecule type" value="Genomic_DNA"/>
</dbReference>
<dbReference type="SUPFAM" id="SSF52540">
    <property type="entry name" value="P-loop containing nucleoside triphosphate hydrolases"/>
    <property type="match status" value="2"/>
</dbReference>
<organism evidence="6 7">
    <name type="scientific">Brassicogethes aeneus</name>
    <name type="common">Rape pollen beetle</name>
    <name type="synonym">Meligethes aeneus</name>
    <dbReference type="NCBI Taxonomy" id="1431903"/>
    <lineage>
        <taxon>Eukaryota</taxon>
        <taxon>Metazoa</taxon>
        <taxon>Ecdysozoa</taxon>
        <taxon>Arthropoda</taxon>
        <taxon>Hexapoda</taxon>
        <taxon>Insecta</taxon>
        <taxon>Pterygota</taxon>
        <taxon>Neoptera</taxon>
        <taxon>Endopterygota</taxon>
        <taxon>Coleoptera</taxon>
        <taxon>Polyphaga</taxon>
        <taxon>Cucujiformia</taxon>
        <taxon>Nitidulidae</taxon>
        <taxon>Meligethinae</taxon>
        <taxon>Brassicogethes</taxon>
    </lineage>
</organism>
<dbReference type="SUPFAM" id="SSF51735">
    <property type="entry name" value="NAD(P)-binding Rossmann-fold domains"/>
    <property type="match status" value="1"/>
</dbReference>
<evidence type="ECO:0000256" key="1">
    <source>
        <dbReference type="ARBA" id="ARBA00022679"/>
    </source>
</evidence>
<reference evidence="6" key="1">
    <citation type="submission" date="2021-12" db="EMBL/GenBank/DDBJ databases">
        <authorList>
            <person name="King R."/>
        </authorList>
    </citation>
    <scope>NUCLEOTIDE SEQUENCE</scope>
</reference>
<dbReference type="InterPro" id="IPR027417">
    <property type="entry name" value="P-loop_NTPase"/>
</dbReference>
<proteinExistence type="predicted"/>
<accession>A0A9P0AWP5</accession>
<dbReference type="AlphaFoldDB" id="A0A9P0AWP5"/>
<gene>
    <name evidence="6" type="ORF">MELIAE_LOCUS3909</name>
</gene>
<sequence length="585" mass="67700">MSGSTEPVPDDLEDIFGFKAAKERLEQGTKLTIQNPDNKNDASFIKHRVFMNCVDSFNSRYIAAVNQIYGASRIIGMDEAQGEEEANQNMEVIPQNKYEVIGTMQFGFHKPTEDILFTLSDEDEEKFHVELLKCGYIIYDITQNPDEIKKAINTLNFLEAEIEKIKEIGPKTFSRLEEERIFILISTVMTWGKTKPLNPRDPTLAYTESKYKKRKAHPNYEDHIACEREVVLRGRKDKDHLKTYVVCSGIVYGEEELDLTPIFKLAWLNESYLPCFYPGTNSVPLIHVGDLARVLHKLMDINPGTPQYILAVEPSPTSLKKILVALSKALGSGRTKNVSQAEAFLYNEFNQRFFDLCTLDIRMEPEFVSDALQVDWQTELNIAQNMKRIAEQFVIKRHLISKKIILHGPPASGKTRLAKMLAEKYGLHYISIATMIEDIVENLRNNIEDEQLRLEEARERAKEKEILEKDDEDEEIDEEEMEEEDVGGNIEEWEEQIREIRVVFKESPDQKIPDEMVIRLLRSYLLQNKCQYQGYVIDGYPKTYQQAERVWDIHRTSSLDPVRLSLIRRILDVQNTPIQAKPDWV</sequence>
<evidence type="ECO:0000259" key="5">
    <source>
        <dbReference type="Pfam" id="PF17213"/>
    </source>
</evidence>
<protein>
    <recommendedName>
        <fullName evidence="5">Hydin adenylate kinase-like domain-containing protein</fullName>
    </recommendedName>
</protein>
<dbReference type="InterPro" id="IPR036291">
    <property type="entry name" value="NAD(P)-bd_dom_sf"/>
</dbReference>
<dbReference type="Pfam" id="PF17213">
    <property type="entry name" value="Hydin_ADK"/>
    <property type="match status" value="1"/>
</dbReference>
<keyword evidence="2" id="KW-0547">Nucleotide-binding</keyword>
<keyword evidence="3" id="KW-0418">Kinase</keyword>
<evidence type="ECO:0000256" key="3">
    <source>
        <dbReference type="ARBA" id="ARBA00022777"/>
    </source>
</evidence>
<dbReference type="InterPro" id="IPR000850">
    <property type="entry name" value="Adenylat/UMP-CMP_kin"/>
</dbReference>
<dbReference type="Pfam" id="PF00406">
    <property type="entry name" value="ADK"/>
    <property type="match status" value="1"/>
</dbReference>
<dbReference type="Gene3D" id="3.40.50.720">
    <property type="entry name" value="NAD(P)-binding Rossmann-like Domain"/>
    <property type="match status" value="1"/>
</dbReference>
<evidence type="ECO:0000313" key="6">
    <source>
        <dbReference type="EMBL" id="CAH0551263.1"/>
    </source>
</evidence>
<dbReference type="PANTHER" id="PTHR23359">
    <property type="entry name" value="NUCLEOTIDE KINASE"/>
    <property type="match status" value="1"/>
</dbReference>
<evidence type="ECO:0000256" key="2">
    <source>
        <dbReference type="ARBA" id="ARBA00022741"/>
    </source>
</evidence>
<feature type="domain" description="Hydin adenylate kinase-like" evidence="5">
    <location>
        <begin position="404"/>
        <end position="491"/>
    </location>
</feature>
<keyword evidence="1" id="KW-0808">Transferase</keyword>
<dbReference type="Gene3D" id="3.40.50.300">
    <property type="entry name" value="P-loop containing nucleotide triphosphate hydrolases"/>
    <property type="match status" value="1"/>
</dbReference>
<feature type="region of interest" description="Disordered" evidence="4">
    <location>
        <begin position="468"/>
        <end position="487"/>
    </location>
</feature>
<dbReference type="OrthoDB" id="6773006at2759"/>